<dbReference type="HAMAP" id="MF_01894">
    <property type="entry name" value="Smc_prok"/>
    <property type="match status" value="1"/>
</dbReference>
<evidence type="ECO:0000313" key="10">
    <source>
        <dbReference type="Proteomes" id="UP000885826"/>
    </source>
</evidence>
<dbReference type="SUPFAM" id="SSF52540">
    <property type="entry name" value="P-loop containing nucleoside triphosphate hydrolases"/>
    <property type="match status" value="1"/>
</dbReference>
<dbReference type="GO" id="GO:0007062">
    <property type="term" value="P:sister chromatid cohesion"/>
    <property type="evidence" value="ECO:0007669"/>
    <property type="project" value="InterPro"/>
</dbReference>
<dbReference type="InterPro" id="IPR011890">
    <property type="entry name" value="SMC_prok"/>
</dbReference>
<reference evidence="9" key="1">
    <citation type="journal article" date="2020" name="mSystems">
        <title>Genome- and Community-Level Interaction Insights into Carbon Utilization and Element Cycling Functions of Hydrothermarchaeota in Hydrothermal Sediment.</title>
        <authorList>
            <person name="Zhou Z."/>
            <person name="Liu Y."/>
            <person name="Xu W."/>
            <person name="Pan J."/>
            <person name="Luo Z.H."/>
            <person name="Li M."/>
        </authorList>
    </citation>
    <scope>NUCLEOTIDE SEQUENCE</scope>
    <source>
        <strain evidence="9">HyVt-388</strain>
    </source>
</reference>
<feature type="binding site" evidence="6">
    <location>
        <begin position="32"/>
        <end position="39"/>
    </location>
    <ligand>
        <name>ATP</name>
        <dbReference type="ChEBI" id="CHEBI:30616"/>
    </ligand>
</feature>
<keyword evidence="2 6" id="KW-0547">Nucleotide-binding</keyword>
<evidence type="ECO:0000259" key="7">
    <source>
        <dbReference type="Pfam" id="PF02463"/>
    </source>
</evidence>
<dbReference type="Gene3D" id="3.40.50.300">
    <property type="entry name" value="P-loop containing nucleotide triphosphate hydrolases"/>
    <property type="match status" value="2"/>
</dbReference>
<dbReference type="GO" id="GO:0005694">
    <property type="term" value="C:chromosome"/>
    <property type="evidence" value="ECO:0007669"/>
    <property type="project" value="InterPro"/>
</dbReference>
<dbReference type="GO" id="GO:0005737">
    <property type="term" value="C:cytoplasm"/>
    <property type="evidence" value="ECO:0007669"/>
    <property type="project" value="UniProtKB-SubCell"/>
</dbReference>
<dbReference type="GO" id="GO:0016887">
    <property type="term" value="F:ATP hydrolysis activity"/>
    <property type="evidence" value="ECO:0007669"/>
    <property type="project" value="InterPro"/>
</dbReference>
<dbReference type="NCBIfam" id="TIGR02168">
    <property type="entry name" value="SMC_prok_B"/>
    <property type="match status" value="1"/>
</dbReference>
<dbReference type="Proteomes" id="UP000885826">
    <property type="component" value="Unassembled WGS sequence"/>
</dbReference>
<dbReference type="AlphaFoldDB" id="A0A9C9K0V9"/>
<feature type="coiled-coil region" evidence="6">
    <location>
        <begin position="645"/>
        <end position="693"/>
    </location>
</feature>
<name>A0A9C9K0V9_UNCW3</name>
<sequence length="1153" mass="135651">MKIKKIKLYGFKSFPEETDIILNAGITAFVGPNGSGKSNIFDALRWVFGEQSMKALRCEKIEDLIYMSPDLKNDANFTEVSVTIDNEDYFPQFGGEFEIKRRFYKTGESEFFLNRVKCRLLDIQALFLNSGTLSYSFLELSEIEKIIHGETKQMFDDVSGILKYQERREQTRRRLEATEQDLLRLEDIIHEMQRSLRSLRRQVRQTRLYQELREEYKRLTLFLLKDEYTKAQEELHKIEEEIQEKESRKQTVSQEIKRLEAEREELKNKMSEIEVRKKDTVERIAEVDKSIAELSSAIQSKEEESRQIILSNERTITVIREKEESLRNARERLVDYQSKEESFIEQINKIKTEIEEEERAVGEKNNLYFSLKTDLRKYDDTAAELSDKIREYKDAITKLKFEKENKEEILTRINEEYQSKKEEIEGGQRRKKELEEELEQIIVQQESLSKELEEDNKIRQEHEDSIHTLEIDLKERQEALTDCKVVIDTLRRRLKEKEGIREIDDIFSKKHRGLLRDNIEVNPGYELVVDICLGDLLHFYILTEYSEEDFNRLPEGRFGFINADTGEKKEAAEELDKELTSVAQFVKFKSSHGFVQKYINNYFLVDDFAKANELSRKHPDCGFITKNGILFKNGLIIVEKGEIGYFKISQSLQEYEKKLEDLKNEVIFINEDKKRLQEEIEAINEKIEEKKNRLFAVNVKKSECSLKLNETERNVDKTVKYYEGVKNDRDNILKEIERLKSQIEEFEEKIRTAEREFSDIEEQKKGLLEKIKTMEGELEEKGTVINKKRMDLIAMEERRKSVRGSIEQLQAEIKKVEDELDILRQNRTAENLEQIQTEIDVLKKELILKKEERTNLEKLLPEKMMEELTQKLNKVFDSLAESQKLHEELQNEVMQFRYQSFQLKHKRDEAFKKALDDFKVDLNEYLPEEEIPEAETKLAETKGKLEKLGEVNPLSLELYDKEKKRLDEFLAQRDDVIAAKKNLLGSIEELDTRARERFVTTFERVKKEFNFVFANFFEGGAADLVLSDPDNPLTSKVDIVVRMKGKRLKTINQLSGGERTLLAISLLLAFYLVKPAPFCILDEIDAPLDDANVVRFNKFLRDLSQRTQVVIITHNRATMEYADYLYGLTMEKPGQSKIISAKLADLEKWDLDA</sequence>
<protein>
    <recommendedName>
        <fullName evidence="6">Chromosome partition protein Smc</fullName>
    </recommendedName>
</protein>
<dbReference type="GO" id="GO:0006260">
    <property type="term" value="P:DNA replication"/>
    <property type="evidence" value="ECO:0007669"/>
    <property type="project" value="UniProtKB-UniRule"/>
</dbReference>
<gene>
    <name evidence="6 9" type="primary">smc</name>
    <name evidence="9" type="ORF">ENI34_09850</name>
</gene>
<keyword evidence="3 6" id="KW-0067">ATP-binding</keyword>
<dbReference type="Gene3D" id="1.10.287.1490">
    <property type="match status" value="1"/>
</dbReference>
<evidence type="ECO:0000256" key="6">
    <source>
        <dbReference type="HAMAP-Rule" id="MF_01894"/>
    </source>
</evidence>
<evidence type="ECO:0000256" key="1">
    <source>
        <dbReference type="ARBA" id="ARBA00022490"/>
    </source>
</evidence>
<dbReference type="InterPro" id="IPR003395">
    <property type="entry name" value="RecF/RecN/SMC_N"/>
</dbReference>
<dbReference type="InterPro" id="IPR024704">
    <property type="entry name" value="SMC"/>
</dbReference>
<feature type="domain" description="RecF/RecN/SMC N-terminal" evidence="7">
    <location>
        <begin position="399"/>
        <end position="1136"/>
    </location>
</feature>
<dbReference type="PIRSF" id="PIRSF005719">
    <property type="entry name" value="SMC"/>
    <property type="match status" value="1"/>
</dbReference>
<evidence type="ECO:0000313" key="9">
    <source>
        <dbReference type="EMBL" id="HEC79421.1"/>
    </source>
</evidence>
<dbReference type="InterPro" id="IPR027417">
    <property type="entry name" value="P-loop_NTPase"/>
</dbReference>
<dbReference type="InterPro" id="IPR010935">
    <property type="entry name" value="SMC_hinge"/>
</dbReference>
<dbReference type="GO" id="GO:0007059">
    <property type="term" value="P:chromosome segregation"/>
    <property type="evidence" value="ECO:0007669"/>
    <property type="project" value="UniProtKB-UniRule"/>
</dbReference>
<feature type="coiled-coil region" evidence="6">
    <location>
        <begin position="722"/>
        <end position="899"/>
    </location>
</feature>
<accession>A0A9C9K0V9</accession>
<comment type="subcellular location">
    <subcellularLocation>
        <location evidence="6">Cytoplasm</location>
    </subcellularLocation>
</comment>
<evidence type="ECO:0000256" key="2">
    <source>
        <dbReference type="ARBA" id="ARBA00022741"/>
    </source>
</evidence>
<evidence type="ECO:0000256" key="5">
    <source>
        <dbReference type="ARBA" id="ARBA00023125"/>
    </source>
</evidence>
<dbReference type="Pfam" id="PF06470">
    <property type="entry name" value="SMC_hinge"/>
    <property type="match status" value="1"/>
</dbReference>
<evidence type="ECO:0000256" key="3">
    <source>
        <dbReference type="ARBA" id="ARBA00022840"/>
    </source>
</evidence>
<dbReference type="GO" id="GO:0005524">
    <property type="term" value="F:ATP binding"/>
    <property type="evidence" value="ECO:0007669"/>
    <property type="project" value="UniProtKB-UniRule"/>
</dbReference>
<dbReference type="InterPro" id="IPR036277">
    <property type="entry name" value="SMC_hinge_sf"/>
</dbReference>
<keyword evidence="5 6" id="KW-0238">DNA-binding</keyword>
<evidence type="ECO:0000259" key="8">
    <source>
        <dbReference type="Pfam" id="PF06470"/>
    </source>
</evidence>
<dbReference type="GO" id="GO:0030261">
    <property type="term" value="P:chromosome condensation"/>
    <property type="evidence" value="ECO:0007669"/>
    <property type="project" value="InterPro"/>
</dbReference>
<dbReference type="Pfam" id="PF02463">
    <property type="entry name" value="SMC_N"/>
    <property type="match status" value="2"/>
</dbReference>
<comment type="subunit">
    <text evidence="6">Homodimer.</text>
</comment>
<keyword evidence="4 6" id="KW-0175">Coiled coil</keyword>
<dbReference type="GO" id="GO:0003677">
    <property type="term" value="F:DNA binding"/>
    <property type="evidence" value="ECO:0007669"/>
    <property type="project" value="UniProtKB-UniRule"/>
</dbReference>
<dbReference type="EMBL" id="DRIG01000100">
    <property type="protein sequence ID" value="HEC79421.1"/>
    <property type="molecule type" value="Genomic_DNA"/>
</dbReference>
<comment type="domain">
    <text evidence="6">Contains large globular domains required for ATP hydrolysis at each terminus and a third globular domain forming a flexible hinge near the middle of the molecule. These domains are separated by coiled-coil structures.</text>
</comment>
<keyword evidence="1 6" id="KW-0963">Cytoplasm</keyword>
<comment type="caution">
    <text evidence="9">The sequence shown here is derived from an EMBL/GenBank/DDBJ whole genome shotgun (WGS) entry which is preliminary data.</text>
</comment>
<proteinExistence type="inferred from homology"/>
<feature type="domain" description="SMC hinge" evidence="8">
    <location>
        <begin position="511"/>
        <end position="614"/>
    </location>
</feature>
<comment type="function">
    <text evidence="6">Required for chromosome condensation and partitioning.</text>
</comment>
<evidence type="ECO:0000256" key="4">
    <source>
        <dbReference type="ARBA" id="ARBA00023054"/>
    </source>
</evidence>
<organism evidence="9 10">
    <name type="scientific">candidate division WOR-3 bacterium</name>
    <dbReference type="NCBI Taxonomy" id="2052148"/>
    <lineage>
        <taxon>Bacteria</taxon>
        <taxon>Bacteria division WOR-3</taxon>
    </lineage>
</organism>
<dbReference type="PANTHER" id="PTHR43977">
    <property type="entry name" value="STRUCTURAL MAINTENANCE OF CHROMOSOMES PROTEIN 3"/>
    <property type="match status" value="1"/>
</dbReference>
<dbReference type="SUPFAM" id="SSF75553">
    <property type="entry name" value="Smc hinge domain"/>
    <property type="match status" value="1"/>
</dbReference>
<feature type="coiled-coil region" evidence="6">
    <location>
        <begin position="161"/>
        <end position="479"/>
    </location>
</feature>
<comment type="similarity">
    <text evidence="6">Belongs to the SMC family.</text>
</comment>
<feature type="domain" description="RecF/RecN/SMC N-terminal" evidence="7">
    <location>
        <begin position="3"/>
        <end position="130"/>
    </location>
</feature>